<dbReference type="SMART" id="SM00382">
    <property type="entry name" value="AAA"/>
    <property type="match status" value="1"/>
</dbReference>
<dbReference type="InterPro" id="IPR003593">
    <property type="entry name" value="AAA+_ATPase"/>
</dbReference>
<evidence type="ECO:0000256" key="2">
    <source>
        <dbReference type="ARBA" id="ARBA00022448"/>
    </source>
</evidence>
<dbReference type="AlphaFoldDB" id="A0A9Q3ZEJ0"/>
<evidence type="ECO:0000256" key="9">
    <source>
        <dbReference type="SAM" id="Phobius"/>
    </source>
</evidence>
<evidence type="ECO:0000256" key="8">
    <source>
        <dbReference type="ARBA" id="ARBA00023136"/>
    </source>
</evidence>
<sequence length="729" mass="80789">MSIQDVEETLDEAAPAPDYGPWTEAMLAVARHYRLEYSEENVHLTAAWSMRQSPGDVLKAMARQLGLACKIGDLGEMPLTPWRFPLVVQFKDGQVAVAESIGGDGAVTLSYSGDQGLRSQLPRQELVDNVVLTLILRPTRSAPDARVDDYVRPYQSNWFRRIILRDLKPYGHVMLASLVANLLALAGILFSRQVYDRVVPAESYATLYVLFSGVLVAMVFDFILRRSRVHITDLLGKRADMRVSDRVFGHALRIKNSEKPRSTGSFIAQIRELEHIRELLTSSTVTAFADMPFFFLFCFVLWYIAGPLVLVPLAAVVLMIIPGMLAQRRLHILANEAMRESSLRNAMLVETIQGLEDVKSLQAEARFQQQWNHYNAVTADVNLKLRYIANTLVVWSHTIQSGVFAVIVLFGAPMVMEAELSVGSLVAASILASRMMAPMSQITHVMSKWQHAKVAMSSLDQIMERAVDHPEEEKRVHRPFVTGHYQLKQAVFQYADAPNAALAVKALTIKPGERIGVLGRNGAGKSTLLQALAGAIEAGSGQVLLDGINLTHIDPADLRRDVGLLSQNARLFHGTLRDNLMLGAPHVSDQELLATMDMTGASDYLRTLPDGLDHPILEGGLGLSGGQRQSLLLSRLLLRQPNVLLLDEPTASLDETAEKKFIQRMSDWLENRTLVVATHRMSMLNLVDRIIVLENGQILLDDTRAKALSILSKKAPLQSTNNNKEGTRP</sequence>
<dbReference type="PROSITE" id="PS50893">
    <property type="entry name" value="ABC_TRANSPORTER_2"/>
    <property type="match status" value="1"/>
</dbReference>
<accession>A0A9Q3ZEJ0</accession>
<organism evidence="12 13">
    <name type="scientific">Alloalcanivorax xenomutans</name>
    <dbReference type="NCBI Taxonomy" id="1094342"/>
    <lineage>
        <taxon>Bacteria</taxon>
        <taxon>Pseudomonadati</taxon>
        <taxon>Pseudomonadota</taxon>
        <taxon>Gammaproteobacteria</taxon>
        <taxon>Oceanospirillales</taxon>
        <taxon>Alcanivoracaceae</taxon>
        <taxon>Alloalcanivorax</taxon>
    </lineage>
</organism>
<evidence type="ECO:0000313" key="12">
    <source>
        <dbReference type="EMBL" id="MCE7510853.1"/>
    </source>
</evidence>
<feature type="transmembrane region" description="Helical" evidence="9">
    <location>
        <begin position="203"/>
        <end position="224"/>
    </location>
</feature>
<dbReference type="GO" id="GO:0015421">
    <property type="term" value="F:ABC-type oligopeptide transporter activity"/>
    <property type="evidence" value="ECO:0007669"/>
    <property type="project" value="TreeGrafter"/>
</dbReference>
<dbReference type="Pfam" id="PF00005">
    <property type="entry name" value="ABC_tran"/>
    <property type="match status" value="1"/>
</dbReference>
<dbReference type="GO" id="GO:0016887">
    <property type="term" value="F:ATP hydrolysis activity"/>
    <property type="evidence" value="ECO:0007669"/>
    <property type="project" value="InterPro"/>
</dbReference>
<evidence type="ECO:0000256" key="6">
    <source>
        <dbReference type="ARBA" id="ARBA00022840"/>
    </source>
</evidence>
<name>A0A9Q3ZEJ0_9GAMM</name>
<feature type="transmembrane region" description="Helical" evidence="9">
    <location>
        <begin position="392"/>
        <end position="412"/>
    </location>
</feature>
<protein>
    <submittedName>
        <fullName evidence="12">Type I secretion system permease/ATPase</fullName>
    </submittedName>
</protein>
<feature type="transmembrane region" description="Helical" evidence="9">
    <location>
        <begin position="309"/>
        <end position="326"/>
    </location>
</feature>
<dbReference type="GO" id="GO:0005886">
    <property type="term" value="C:plasma membrane"/>
    <property type="evidence" value="ECO:0007669"/>
    <property type="project" value="UniProtKB-SubCell"/>
</dbReference>
<evidence type="ECO:0000259" key="11">
    <source>
        <dbReference type="PROSITE" id="PS50929"/>
    </source>
</evidence>
<feature type="domain" description="ABC transporter" evidence="10">
    <location>
        <begin position="485"/>
        <end position="720"/>
    </location>
</feature>
<evidence type="ECO:0000256" key="7">
    <source>
        <dbReference type="ARBA" id="ARBA00022989"/>
    </source>
</evidence>
<dbReference type="PANTHER" id="PTHR43394:SF1">
    <property type="entry name" value="ATP-BINDING CASSETTE SUB-FAMILY B MEMBER 10, MITOCHONDRIAL"/>
    <property type="match status" value="1"/>
</dbReference>
<dbReference type="SUPFAM" id="SSF90123">
    <property type="entry name" value="ABC transporter transmembrane region"/>
    <property type="match status" value="1"/>
</dbReference>
<keyword evidence="13" id="KW-1185">Reference proteome</keyword>
<dbReference type="PANTHER" id="PTHR43394">
    <property type="entry name" value="ATP-DEPENDENT PERMEASE MDL1, MITOCHONDRIAL"/>
    <property type="match status" value="1"/>
</dbReference>
<comment type="caution">
    <text evidence="12">The sequence shown here is derived from an EMBL/GenBank/DDBJ whole genome shotgun (WGS) entry which is preliminary data.</text>
</comment>
<dbReference type="SUPFAM" id="SSF52540">
    <property type="entry name" value="P-loop containing nucleoside triphosphate hydrolases"/>
    <property type="match status" value="1"/>
</dbReference>
<keyword evidence="8 9" id="KW-0472">Membrane</keyword>
<dbReference type="Pfam" id="PF00664">
    <property type="entry name" value="ABC_membrane"/>
    <property type="match status" value="1"/>
</dbReference>
<dbReference type="FunFam" id="3.40.50.300:FF:000299">
    <property type="entry name" value="ABC transporter ATP-binding protein/permease"/>
    <property type="match status" value="1"/>
</dbReference>
<evidence type="ECO:0000259" key="10">
    <source>
        <dbReference type="PROSITE" id="PS50893"/>
    </source>
</evidence>
<dbReference type="Gene3D" id="3.90.70.10">
    <property type="entry name" value="Cysteine proteinases"/>
    <property type="match status" value="1"/>
</dbReference>
<keyword evidence="6" id="KW-0067">ATP-binding</keyword>
<dbReference type="EMBL" id="JAJVKT010000032">
    <property type="protein sequence ID" value="MCE7510853.1"/>
    <property type="molecule type" value="Genomic_DNA"/>
</dbReference>
<keyword evidence="7 9" id="KW-1133">Transmembrane helix</keyword>
<keyword evidence="5" id="KW-0547">Nucleotide-binding</keyword>
<comment type="subcellular location">
    <subcellularLocation>
        <location evidence="1">Cell membrane</location>
        <topology evidence="1">Multi-pass membrane protein</topology>
    </subcellularLocation>
</comment>
<dbReference type="KEGG" id="axe:P40_09545"/>
<keyword evidence="2" id="KW-0813">Transport</keyword>
<dbReference type="CDD" id="cd18587">
    <property type="entry name" value="ABC_6TM_LapB_like"/>
    <property type="match status" value="1"/>
</dbReference>
<dbReference type="Gene3D" id="3.40.50.300">
    <property type="entry name" value="P-loop containing nucleotide triphosphate hydrolases"/>
    <property type="match status" value="1"/>
</dbReference>
<evidence type="ECO:0000256" key="3">
    <source>
        <dbReference type="ARBA" id="ARBA00022475"/>
    </source>
</evidence>
<evidence type="ECO:0000256" key="5">
    <source>
        <dbReference type="ARBA" id="ARBA00022741"/>
    </source>
</evidence>
<dbReference type="InterPro" id="IPR027417">
    <property type="entry name" value="P-loop_NTPase"/>
</dbReference>
<dbReference type="InterPro" id="IPR039421">
    <property type="entry name" value="Type_1_exporter"/>
</dbReference>
<evidence type="ECO:0000256" key="4">
    <source>
        <dbReference type="ARBA" id="ARBA00022692"/>
    </source>
</evidence>
<feature type="transmembrane region" description="Helical" evidence="9">
    <location>
        <begin position="170"/>
        <end position="191"/>
    </location>
</feature>
<reference evidence="12" key="1">
    <citation type="submission" date="2022-01" db="EMBL/GenBank/DDBJ databases">
        <authorList>
            <person name="Karlyshev A.V."/>
            <person name="Jaspars M."/>
        </authorList>
    </citation>
    <scope>NUCLEOTIDE SEQUENCE</scope>
    <source>
        <strain evidence="12">AGSA3-2</strain>
    </source>
</reference>
<dbReference type="GO" id="GO:0005524">
    <property type="term" value="F:ATP binding"/>
    <property type="evidence" value="ECO:0007669"/>
    <property type="project" value="UniProtKB-KW"/>
</dbReference>
<dbReference type="PROSITE" id="PS50929">
    <property type="entry name" value="ABC_TM1F"/>
    <property type="match status" value="1"/>
</dbReference>
<dbReference type="InterPro" id="IPR017750">
    <property type="entry name" value="ATPase_T1SS"/>
</dbReference>
<dbReference type="RefSeq" id="WP_022996769.1">
    <property type="nucleotide sequence ID" value="NZ_CBDDTQ010000005.1"/>
</dbReference>
<dbReference type="NCBIfam" id="TIGR03375">
    <property type="entry name" value="type_I_sec_LssB"/>
    <property type="match status" value="1"/>
</dbReference>
<keyword evidence="3" id="KW-1003">Cell membrane</keyword>
<proteinExistence type="predicted"/>
<dbReference type="InterPro" id="IPR011527">
    <property type="entry name" value="ABC1_TM_dom"/>
</dbReference>
<evidence type="ECO:0000256" key="1">
    <source>
        <dbReference type="ARBA" id="ARBA00004651"/>
    </source>
</evidence>
<dbReference type="InterPro" id="IPR003439">
    <property type="entry name" value="ABC_transporter-like_ATP-bd"/>
</dbReference>
<dbReference type="Gene3D" id="1.20.1560.10">
    <property type="entry name" value="ABC transporter type 1, transmembrane domain"/>
    <property type="match status" value="1"/>
</dbReference>
<dbReference type="InterPro" id="IPR036640">
    <property type="entry name" value="ABC1_TM_sf"/>
</dbReference>
<gene>
    <name evidence="12" type="ORF">LZG35_19620</name>
</gene>
<feature type="domain" description="ABC transmembrane type-1" evidence="11">
    <location>
        <begin position="173"/>
        <end position="451"/>
    </location>
</feature>
<evidence type="ECO:0000313" key="13">
    <source>
        <dbReference type="Proteomes" id="UP001107961"/>
    </source>
</evidence>
<dbReference type="Proteomes" id="UP001107961">
    <property type="component" value="Unassembled WGS sequence"/>
</dbReference>
<keyword evidence="4 9" id="KW-0812">Transmembrane</keyword>